<evidence type="ECO:0000256" key="3">
    <source>
        <dbReference type="ARBA" id="ARBA00022692"/>
    </source>
</evidence>
<dbReference type="AlphaFoldDB" id="A0A7J9EJZ9"/>
<accession>A0A7J9EJZ9</accession>
<feature type="transmembrane region" description="Helical" evidence="7">
    <location>
        <begin position="146"/>
        <end position="165"/>
    </location>
</feature>
<dbReference type="PROSITE" id="PS50202">
    <property type="entry name" value="MSP"/>
    <property type="match status" value="1"/>
</dbReference>
<dbReference type="PANTHER" id="PTHR10809">
    <property type="entry name" value="VESICLE-ASSOCIATED MEMBRANE PROTEIN-ASSOCIATED PROTEIN"/>
    <property type="match status" value="1"/>
</dbReference>
<evidence type="ECO:0000256" key="5">
    <source>
        <dbReference type="ARBA" id="ARBA00023136"/>
    </source>
</evidence>
<dbReference type="GO" id="GO:0090158">
    <property type="term" value="P:endoplasmic reticulum membrane organization"/>
    <property type="evidence" value="ECO:0007669"/>
    <property type="project" value="TreeGrafter"/>
</dbReference>
<evidence type="ECO:0000259" key="8">
    <source>
        <dbReference type="PROSITE" id="PS50202"/>
    </source>
</evidence>
<dbReference type="GO" id="GO:0061817">
    <property type="term" value="P:endoplasmic reticulum-plasma membrane tethering"/>
    <property type="evidence" value="ECO:0007669"/>
    <property type="project" value="TreeGrafter"/>
</dbReference>
<proteinExistence type="inferred from homology"/>
<organism evidence="9 10">
    <name type="scientific">Gossypium trilobum</name>
    <dbReference type="NCBI Taxonomy" id="34281"/>
    <lineage>
        <taxon>Eukaryota</taxon>
        <taxon>Viridiplantae</taxon>
        <taxon>Streptophyta</taxon>
        <taxon>Embryophyta</taxon>
        <taxon>Tracheophyta</taxon>
        <taxon>Spermatophyta</taxon>
        <taxon>Magnoliopsida</taxon>
        <taxon>eudicotyledons</taxon>
        <taxon>Gunneridae</taxon>
        <taxon>Pentapetalae</taxon>
        <taxon>rosids</taxon>
        <taxon>malvids</taxon>
        <taxon>Malvales</taxon>
        <taxon>Malvaceae</taxon>
        <taxon>Malvoideae</taxon>
        <taxon>Gossypium</taxon>
    </lineage>
</organism>
<dbReference type="InterPro" id="IPR000535">
    <property type="entry name" value="MSP_dom"/>
</dbReference>
<keyword evidence="3 7" id="KW-0812">Transmembrane</keyword>
<keyword evidence="4 7" id="KW-1133">Transmembrane helix</keyword>
<dbReference type="InterPro" id="IPR016763">
    <property type="entry name" value="VAP"/>
</dbReference>
<evidence type="ECO:0000256" key="6">
    <source>
        <dbReference type="SAM" id="MobiDB-lite"/>
    </source>
</evidence>
<evidence type="ECO:0000256" key="2">
    <source>
        <dbReference type="ARBA" id="ARBA00008932"/>
    </source>
</evidence>
<keyword evidence="10" id="KW-1185">Reference proteome</keyword>
<evidence type="ECO:0000256" key="1">
    <source>
        <dbReference type="ARBA" id="ARBA00004211"/>
    </source>
</evidence>
<name>A0A7J9EJZ9_9ROSI</name>
<comment type="subcellular location">
    <subcellularLocation>
        <location evidence="1">Membrane</location>
        <topology evidence="1">Single-pass type IV membrane protein</topology>
    </subcellularLocation>
</comment>
<feature type="domain" description="MSP" evidence="8">
    <location>
        <begin position="1"/>
        <end position="56"/>
    </location>
</feature>
<dbReference type="GO" id="GO:0005886">
    <property type="term" value="C:plasma membrane"/>
    <property type="evidence" value="ECO:0007669"/>
    <property type="project" value="TreeGrafter"/>
</dbReference>
<keyword evidence="5 7" id="KW-0472">Membrane</keyword>
<evidence type="ECO:0000313" key="10">
    <source>
        <dbReference type="Proteomes" id="UP000593568"/>
    </source>
</evidence>
<evidence type="ECO:0000256" key="7">
    <source>
        <dbReference type="SAM" id="Phobius"/>
    </source>
</evidence>
<dbReference type="GO" id="GO:0005789">
    <property type="term" value="C:endoplasmic reticulum membrane"/>
    <property type="evidence" value="ECO:0007669"/>
    <property type="project" value="InterPro"/>
</dbReference>
<dbReference type="Gene3D" id="2.60.40.10">
    <property type="entry name" value="Immunoglobulins"/>
    <property type="match status" value="1"/>
</dbReference>
<evidence type="ECO:0000313" key="9">
    <source>
        <dbReference type="EMBL" id="MBA0773356.1"/>
    </source>
</evidence>
<sequence length="168" mass="18368">MQAQKEAPPDMQCRDKFLLQSVKVNDGLTANDITAEMFNKEAGNVVEECKLKVVYISPPSTAQEGSEEGPSPGVSFSDGKHANAAEFASGARAFTEGLEAQEISSEEKALMTKLTEEKNKAIQQSTKLRHELDLFKREGSKSSGGVSFMFVMLIGLLGIIMGYIMKKW</sequence>
<comment type="similarity">
    <text evidence="2">Belongs to the VAMP-associated protein (VAP) (TC 9.B.17) family.</text>
</comment>
<comment type="caution">
    <text evidence="9">The sequence shown here is derived from an EMBL/GenBank/DDBJ whole genome shotgun (WGS) entry which is preliminary data.</text>
</comment>
<gene>
    <name evidence="9" type="ORF">Gotri_008635</name>
</gene>
<evidence type="ECO:0000256" key="4">
    <source>
        <dbReference type="ARBA" id="ARBA00022989"/>
    </source>
</evidence>
<dbReference type="PANTHER" id="PTHR10809:SF6">
    <property type="entry name" value="AT11025P-RELATED"/>
    <property type="match status" value="1"/>
</dbReference>
<feature type="region of interest" description="Disordered" evidence="6">
    <location>
        <begin position="60"/>
        <end position="80"/>
    </location>
</feature>
<dbReference type="InterPro" id="IPR008962">
    <property type="entry name" value="PapD-like_sf"/>
</dbReference>
<dbReference type="EMBL" id="JABEZW010000008">
    <property type="protein sequence ID" value="MBA0773356.1"/>
    <property type="molecule type" value="Genomic_DNA"/>
</dbReference>
<protein>
    <recommendedName>
        <fullName evidence="8">MSP domain-containing protein</fullName>
    </recommendedName>
</protein>
<dbReference type="SUPFAM" id="SSF49354">
    <property type="entry name" value="PapD-like"/>
    <property type="match status" value="1"/>
</dbReference>
<dbReference type="Proteomes" id="UP000593568">
    <property type="component" value="Unassembled WGS sequence"/>
</dbReference>
<reference evidence="9 10" key="1">
    <citation type="journal article" date="2019" name="Genome Biol. Evol.">
        <title>Insights into the evolution of the New World diploid cottons (Gossypium, subgenus Houzingenia) based on genome sequencing.</title>
        <authorList>
            <person name="Grover C.E."/>
            <person name="Arick M.A. 2nd"/>
            <person name="Thrash A."/>
            <person name="Conover J.L."/>
            <person name="Sanders W.S."/>
            <person name="Peterson D.G."/>
            <person name="Frelichowski J.E."/>
            <person name="Scheffler J.A."/>
            <person name="Scheffler B.E."/>
            <person name="Wendel J.F."/>
        </authorList>
    </citation>
    <scope>NUCLEOTIDE SEQUENCE [LARGE SCALE GENOMIC DNA]</scope>
    <source>
        <strain evidence="9">8</strain>
        <tissue evidence="9">Leaf</tissue>
    </source>
</reference>
<dbReference type="InterPro" id="IPR013783">
    <property type="entry name" value="Ig-like_fold"/>
</dbReference>